<proteinExistence type="predicted"/>
<dbReference type="OrthoDB" id="10254945at2759"/>
<feature type="region of interest" description="Disordered" evidence="1">
    <location>
        <begin position="1"/>
        <end position="44"/>
    </location>
</feature>
<dbReference type="AlphaFoldDB" id="A0A9P8EJK3"/>
<evidence type="ECO:0000256" key="1">
    <source>
        <dbReference type="SAM" id="MobiDB-lite"/>
    </source>
</evidence>
<dbReference type="EMBL" id="JAHFXF010000276">
    <property type="protein sequence ID" value="KAG9691239.1"/>
    <property type="molecule type" value="Genomic_DNA"/>
</dbReference>
<accession>A0A9P8EJK3</accession>
<evidence type="ECO:0000313" key="3">
    <source>
        <dbReference type="Proteomes" id="UP000779574"/>
    </source>
</evidence>
<feature type="compositionally biased region" description="Basic and acidic residues" evidence="1">
    <location>
        <begin position="12"/>
        <end position="24"/>
    </location>
</feature>
<organism evidence="2 3">
    <name type="scientific">Aureobasidium melanogenum</name>
    <name type="common">Aureobasidium pullulans var. melanogenum</name>
    <dbReference type="NCBI Taxonomy" id="46634"/>
    <lineage>
        <taxon>Eukaryota</taxon>
        <taxon>Fungi</taxon>
        <taxon>Dikarya</taxon>
        <taxon>Ascomycota</taxon>
        <taxon>Pezizomycotina</taxon>
        <taxon>Dothideomycetes</taxon>
        <taxon>Dothideomycetidae</taxon>
        <taxon>Dothideales</taxon>
        <taxon>Saccotheciaceae</taxon>
        <taxon>Aureobasidium</taxon>
    </lineage>
</organism>
<gene>
    <name evidence="2" type="ORF">KCU76_g7587</name>
</gene>
<name>A0A9P8EJK3_AURME</name>
<comment type="caution">
    <text evidence="2">The sequence shown here is derived from an EMBL/GenBank/DDBJ whole genome shotgun (WGS) entry which is preliminary data.</text>
</comment>
<reference evidence="2" key="1">
    <citation type="journal article" date="2021" name="J Fungi (Basel)">
        <title>Virulence traits and population genomics of the black yeast Aureobasidium melanogenum.</title>
        <authorList>
            <person name="Cernosa A."/>
            <person name="Sun X."/>
            <person name="Gostincar C."/>
            <person name="Fang C."/>
            <person name="Gunde-Cimerman N."/>
            <person name="Song Z."/>
        </authorList>
    </citation>
    <scope>NUCLEOTIDE SEQUENCE</scope>
    <source>
        <strain evidence="2">EXF-9911</strain>
    </source>
</reference>
<feature type="non-terminal residue" evidence="2">
    <location>
        <position position="1"/>
    </location>
</feature>
<protein>
    <submittedName>
        <fullName evidence="2">Uncharacterized protein</fullName>
    </submittedName>
</protein>
<evidence type="ECO:0000313" key="2">
    <source>
        <dbReference type="EMBL" id="KAG9691239.1"/>
    </source>
</evidence>
<dbReference type="Proteomes" id="UP000779574">
    <property type="component" value="Unassembled WGS sequence"/>
</dbReference>
<reference evidence="2" key="2">
    <citation type="submission" date="2021-08" db="EMBL/GenBank/DDBJ databases">
        <authorList>
            <person name="Gostincar C."/>
            <person name="Sun X."/>
            <person name="Song Z."/>
            <person name="Gunde-Cimerman N."/>
        </authorList>
    </citation>
    <scope>NUCLEOTIDE SEQUENCE</scope>
    <source>
        <strain evidence="2">EXF-9911</strain>
    </source>
</reference>
<feature type="compositionally biased region" description="Basic residues" evidence="1">
    <location>
        <begin position="1"/>
        <end position="11"/>
    </location>
</feature>
<sequence length="467" mass="53053">MTSPRSNKRKRVEADGAKGQDGKRHSPQSYTKPGAGRKPSPTLSELSAFSAEALEFLGFSSLKLSETEENRPPSPWRPCLRKTRPVRYLDEKDPLVRGLGLKFLSEKGHINLLSIPTPDPGFGYGKHATPAVAYREFKKTGIKAADGKVTLPVEEDLYIHPIFSREMWETQELASRSLPYWDTLKPVWQLATLMLEERVMSSFLCGMLDRKSHHEIRAPFAARKSYWFEGKQNPTQEELWDLWDTIWRLKEVVKFGVFENKTDTDRALSGASVPAKSSPGLKPSGCGSKILINEDTLSILCSKTKPSDYSTNWIPGTDDASGLLRIRFQLATTLVHEIIHSLWYAHFGCSIEPFYRDHRFAELGWTHEAMLYGGAIGPISYRVTMPYGLQIQDWPGQMRVVSYPHLLHYGAQPTKGAEFFPVPMDWLPKFFTQGFWDEVQRYGRAAFTCPRPPRSVRIVLKQASRTK</sequence>